<evidence type="ECO:0000313" key="14">
    <source>
        <dbReference type="Proteomes" id="UP000005226"/>
    </source>
</evidence>
<dbReference type="CDD" id="cd02897">
    <property type="entry name" value="A2M_2"/>
    <property type="match status" value="1"/>
</dbReference>
<dbReference type="PANTHER" id="PTHR11412:SF160">
    <property type="entry name" value="ALPHA-2-MACROGLOBULIN-LIKE PROTEIN 1"/>
    <property type="match status" value="1"/>
</dbReference>
<feature type="compositionally biased region" description="Low complexity" evidence="9">
    <location>
        <begin position="344"/>
        <end position="358"/>
    </location>
</feature>
<dbReference type="Pfam" id="PF07678">
    <property type="entry name" value="TED_complement"/>
    <property type="match status" value="1"/>
</dbReference>
<keyword evidence="10" id="KW-0812">Transmembrane</keyword>
<evidence type="ECO:0000259" key="12">
    <source>
        <dbReference type="PROSITE" id="PS51207"/>
    </source>
</evidence>
<feature type="transmembrane region" description="Helical" evidence="10">
    <location>
        <begin position="36"/>
        <end position="65"/>
    </location>
</feature>
<dbReference type="Pfam" id="PF07703">
    <property type="entry name" value="A2M_BRD"/>
    <property type="match status" value="1"/>
</dbReference>
<dbReference type="InterPro" id="IPR001599">
    <property type="entry name" value="Macroglobln_a2"/>
</dbReference>
<evidence type="ECO:0000256" key="2">
    <source>
        <dbReference type="ARBA" id="ARBA00010952"/>
    </source>
</evidence>
<dbReference type="SMART" id="SM01361">
    <property type="entry name" value="A2M_recep"/>
    <property type="match status" value="1"/>
</dbReference>
<keyword evidence="8" id="KW-0325">Glycoprotein</keyword>
<dbReference type="SMART" id="SM00313">
    <property type="entry name" value="PXA"/>
    <property type="match status" value="1"/>
</dbReference>
<organism evidence="13 14">
    <name type="scientific">Takifugu rubripes</name>
    <name type="common">Japanese pufferfish</name>
    <name type="synonym">Fugu rubripes</name>
    <dbReference type="NCBI Taxonomy" id="31033"/>
    <lineage>
        <taxon>Eukaryota</taxon>
        <taxon>Metazoa</taxon>
        <taxon>Chordata</taxon>
        <taxon>Craniata</taxon>
        <taxon>Vertebrata</taxon>
        <taxon>Euteleostomi</taxon>
        <taxon>Actinopterygii</taxon>
        <taxon>Neopterygii</taxon>
        <taxon>Teleostei</taxon>
        <taxon>Neoteleostei</taxon>
        <taxon>Acanthomorphata</taxon>
        <taxon>Eupercaria</taxon>
        <taxon>Tetraodontiformes</taxon>
        <taxon>Tetradontoidea</taxon>
        <taxon>Tetraodontidae</taxon>
        <taxon>Takifugu</taxon>
    </lineage>
</organism>
<dbReference type="InterPro" id="IPR036595">
    <property type="entry name" value="A-macroglobulin_rcpt-bd_sf"/>
</dbReference>
<keyword evidence="10" id="KW-0472">Membrane</keyword>
<dbReference type="InterPro" id="IPR013937">
    <property type="entry name" value="Sorting_nexin_C"/>
</dbReference>
<evidence type="ECO:0000313" key="13">
    <source>
        <dbReference type="Ensembl" id="ENSTRUP00000078581.1"/>
    </source>
</evidence>
<evidence type="ECO:0000256" key="5">
    <source>
        <dbReference type="ARBA" id="ARBA00022729"/>
    </source>
</evidence>
<dbReference type="InterPro" id="IPR036871">
    <property type="entry name" value="PX_dom_sf"/>
</dbReference>
<reference evidence="13" key="3">
    <citation type="submission" date="2025-09" db="UniProtKB">
        <authorList>
            <consortium name="Ensembl"/>
        </authorList>
    </citation>
    <scope>IDENTIFICATION</scope>
</reference>
<feature type="region of interest" description="Disordered" evidence="9">
    <location>
        <begin position="390"/>
        <end position="409"/>
    </location>
</feature>
<feature type="domain" description="PX" evidence="11">
    <location>
        <begin position="499"/>
        <end position="646"/>
    </location>
</feature>
<dbReference type="SMART" id="SM01419">
    <property type="entry name" value="Thiol-ester_cl"/>
    <property type="match status" value="1"/>
</dbReference>
<dbReference type="GeneTree" id="ENSGT00940000166660"/>
<dbReference type="PROSITE" id="PS50195">
    <property type="entry name" value="PX"/>
    <property type="match status" value="1"/>
</dbReference>
<dbReference type="Pfam" id="PF07677">
    <property type="entry name" value="A2M_recep"/>
    <property type="match status" value="1"/>
</dbReference>
<dbReference type="InterPro" id="IPR013783">
    <property type="entry name" value="Ig-like_fold"/>
</dbReference>
<keyword evidence="5" id="KW-0732">Signal</keyword>
<reference evidence="13" key="2">
    <citation type="submission" date="2025-08" db="UniProtKB">
        <authorList>
            <consortium name="Ensembl"/>
        </authorList>
    </citation>
    <scope>IDENTIFICATION</scope>
</reference>
<dbReference type="SUPFAM" id="SSF81296">
    <property type="entry name" value="E set domains"/>
    <property type="match status" value="1"/>
</dbReference>
<evidence type="ECO:0000259" key="11">
    <source>
        <dbReference type="PROSITE" id="PS50195"/>
    </source>
</evidence>
<dbReference type="InterPro" id="IPR037909">
    <property type="entry name" value="SNX19_PX"/>
</dbReference>
<keyword evidence="4" id="KW-0646">Protease inhibitor</keyword>
<dbReference type="InterPro" id="IPR001683">
    <property type="entry name" value="PX_dom"/>
</dbReference>
<dbReference type="CDD" id="cd06893">
    <property type="entry name" value="PX_SNX19"/>
    <property type="match status" value="1"/>
</dbReference>
<feature type="region of interest" description="Disordered" evidence="9">
    <location>
        <begin position="298"/>
        <end position="369"/>
    </location>
</feature>
<proteinExistence type="inferred from homology"/>
<dbReference type="Gene3D" id="2.60.40.690">
    <property type="entry name" value="Alpha-macroglobulin, receptor-binding domain"/>
    <property type="match status" value="1"/>
</dbReference>
<dbReference type="SMART" id="SM01359">
    <property type="entry name" value="A2M_N_2"/>
    <property type="match status" value="1"/>
</dbReference>
<feature type="domain" description="PXA" evidence="12">
    <location>
        <begin position="96"/>
        <end position="275"/>
    </location>
</feature>
<evidence type="ECO:0000256" key="8">
    <source>
        <dbReference type="ARBA" id="ARBA00023180"/>
    </source>
</evidence>
<dbReference type="GO" id="GO:0007399">
    <property type="term" value="P:nervous system development"/>
    <property type="evidence" value="ECO:0007669"/>
    <property type="project" value="UniProtKB-ARBA"/>
</dbReference>
<dbReference type="InterPro" id="IPR003114">
    <property type="entry name" value="Phox_assoc"/>
</dbReference>
<dbReference type="Proteomes" id="UP000005226">
    <property type="component" value="Chromosome 11"/>
</dbReference>
<keyword evidence="14" id="KW-1185">Reference proteome</keyword>
<dbReference type="Pfam" id="PF17789">
    <property type="entry name" value="MG4"/>
    <property type="match status" value="1"/>
</dbReference>
<dbReference type="Pfam" id="PF08628">
    <property type="entry name" value="Nexin_C"/>
    <property type="match status" value="1"/>
</dbReference>
<dbReference type="Pfam" id="PF00787">
    <property type="entry name" value="PX"/>
    <property type="match status" value="1"/>
</dbReference>
<accession>A0A674NYZ9</accession>
<evidence type="ECO:0000256" key="6">
    <source>
        <dbReference type="ARBA" id="ARBA00022900"/>
    </source>
</evidence>
<gene>
    <name evidence="13" type="primary">LOC101070853</name>
</gene>
<dbReference type="SUPFAM" id="SSF48239">
    <property type="entry name" value="Terpenoid cyclases/Protein prenyltransferases"/>
    <property type="match status" value="1"/>
</dbReference>
<dbReference type="InterPro" id="IPR040839">
    <property type="entry name" value="MG4"/>
</dbReference>
<dbReference type="InterPro" id="IPR047565">
    <property type="entry name" value="Alpha-macroglob_thiol-ester_cl"/>
</dbReference>
<dbReference type="InterPro" id="IPR041555">
    <property type="entry name" value="MG3"/>
</dbReference>
<dbReference type="GO" id="GO:0035091">
    <property type="term" value="F:phosphatidylinositol binding"/>
    <property type="evidence" value="ECO:0007669"/>
    <property type="project" value="InterPro"/>
</dbReference>
<evidence type="ECO:0000256" key="7">
    <source>
        <dbReference type="ARBA" id="ARBA00023157"/>
    </source>
</evidence>
<evidence type="ECO:0000256" key="1">
    <source>
        <dbReference type="ARBA" id="ARBA00004613"/>
    </source>
</evidence>
<dbReference type="InterPro" id="IPR041813">
    <property type="entry name" value="A2M_TED"/>
</dbReference>
<dbReference type="Ensembl" id="ENSTRUT00000074167.1">
    <property type="protein sequence ID" value="ENSTRUP00000078581.1"/>
    <property type="gene ID" value="ENSTRUG00000010826.3"/>
</dbReference>
<dbReference type="Gene3D" id="2.60.40.10">
    <property type="entry name" value="Immunoglobulins"/>
    <property type="match status" value="2"/>
</dbReference>
<feature type="compositionally biased region" description="Low complexity" evidence="9">
    <location>
        <begin position="471"/>
        <end position="488"/>
    </location>
</feature>
<dbReference type="Gene3D" id="3.30.1520.10">
    <property type="entry name" value="Phox-like domain"/>
    <property type="match status" value="1"/>
</dbReference>
<dbReference type="Gene3D" id="1.50.10.20">
    <property type="match status" value="1"/>
</dbReference>
<dbReference type="InterPro" id="IPR011625">
    <property type="entry name" value="A2M_N_BRD"/>
</dbReference>
<dbReference type="InterPro" id="IPR008930">
    <property type="entry name" value="Terpenoid_cyclase/PrenylTrfase"/>
</dbReference>
<comment type="similarity">
    <text evidence="2">Belongs to the protease inhibitor I39 (alpha-2-macroglobulin) family.</text>
</comment>
<keyword evidence="10" id="KW-1133">Transmembrane helix</keyword>
<dbReference type="Pfam" id="PF17791">
    <property type="entry name" value="MG3"/>
    <property type="match status" value="1"/>
</dbReference>
<dbReference type="InterPro" id="IPR050473">
    <property type="entry name" value="A2M/Complement_sys"/>
</dbReference>
<dbReference type="InterPro" id="IPR014756">
    <property type="entry name" value="Ig_E-set"/>
</dbReference>
<dbReference type="PANTHER" id="PTHR11412">
    <property type="entry name" value="MACROGLOBULIN / COMPLEMENT"/>
    <property type="match status" value="1"/>
</dbReference>
<dbReference type="FunFam" id="1.50.10.20:FF:000001">
    <property type="entry name" value="CD109 isoform 1"/>
    <property type="match status" value="1"/>
</dbReference>
<comment type="subcellular location">
    <subcellularLocation>
        <location evidence="1">Secreted</location>
    </subcellularLocation>
</comment>
<dbReference type="SUPFAM" id="SSF49410">
    <property type="entry name" value="Alpha-macroglobulin receptor domain"/>
    <property type="match status" value="1"/>
</dbReference>
<dbReference type="SMART" id="SM00312">
    <property type="entry name" value="PX"/>
    <property type="match status" value="1"/>
</dbReference>
<keyword evidence="6" id="KW-0722">Serine protease inhibitor</keyword>
<dbReference type="InterPro" id="IPR019742">
    <property type="entry name" value="MacrogloblnA2_CS"/>
</dbReference>
<evidence type="ECO:0000256" key="4">
    <source>
        <dbReference type="ARBA" id="ARBA00022690"/>
    </source>
</evidence>
<evidence type="ECO:0000256" key="3">
    <source>
        <dbReference type="ARBA" id="ARBA00022525"/>
    </source>
</evidence>
<dbReference type="GO" id="GO:0004867">
    <property type="term" value="F:serine-type endopeptidase inhibitor activity"/>
    <property type="evidence" value="ECO:0007669"/>
    <property type="project" value="UniProtKB-KW"/>
</dbReference>
<dbReference type="PROSITE" id="PS00477">
    <property type="entry name" value="ALPHA_2_MACROGLOBULIN"/>
    <property type="match status" value="1"/>
</dbReference>
<sequence>MISTFHPEGAKGHGSPSGAAMAEVLGQRSLLGFGVLLAWLVLFHLLVNIWLLCVFTSLLVVYGGWLTSQAILESNNLVHLERFITLEPVPSTEGDECQLDEEIHNTVRKIIRDFVASWFSTVSSESAFEKEVQAAMISMAMEMKRRARQVDRKELTHRVLNLFGCHLRDFIRAKELWGEQQGPPAEGQGGLWGAYSRFATPHLAVTDAALEVNYTRAVADLLLQVLVPSPHLESRTGRFVVGELITCNVLLPFFARLSDPDWLNGLIIQVCGGADPPEDRPAAGPPAVAPTEAPPLQEATCLSSPQGPPLRTETEVSSPESAGRDVADAQEAPRPQNTTEEEPPGSCLRGSRSSLSSEPEPDSPFGDCNRIQTDSLVKLVQEGALCARQTARSSAEDDDPDLDDGYLSPTEASCPRLLVNSGVESLPIAGCGDGIPRVREASSPLVTPSRELHLGVEQGSPGNLGELSEGSPLRSSSPVPSFSFDPLSSPEGPVIIQNLRITGTITAKEHRGTGSHPYTLYTIKYETAMGCENPGGCQPGPDGVDVVLAACEHPSAVAYHTVNRRYSEFLNLQTRLEEKAELRKLLKGVKGPKKMFPDMPFGNMDSEKIEARKGLLETFLKQLCAASEVAASEEMREFLALNTDARIAFVKKPFIVSRIDKIVVNAIVDTLKTAFPRPEAQSPTEDEAEVDGLKLGSEKKSKSRLRFSNKNVPFVNGAEVRPVQFSCEQRNTVFSRMSLGELETWITEQEKLASAADPEREESPEHAEVLDVRLREKHVQERGSETALAEVALNIACLLIRNQWSWLCTENMQKTVRLLFGTLIDRWLDVGVANLTCTRYWVVYLQVIQEALWPGGTLPAEPPAERSRQQKDATRQEALRSLMRLLPDAVSDMVDPHKYQRSWRSALDSLQDPDINRHLVFCILDLLLELLDPNNNRIAQWLNKPIAGGILDLKHPMIPEAEQGRYTIGAKTDKGERILHGFDIKEYVLPKYEVKVHLPQVITILDREATFRICGKYTYGKPVIGSVKADFCRSAFAFYWYSGEQPKDICKTYQLTTDKSGCVSQTVDVSEFALNRHMYADRFEVSAELEEFGTGVVLKGAGQTSFSSQVRTVTFKDVPASYKPGIPFQGKVKMVGPDSKPVPDEPVYVFVGDSNLTLTTDAKGMAAFSFDTVPWSGSVTLRARSRKTEEREPYEQNLRRPEYRSASHHVAAFYSKSRSFLKLTQGNGKLPCGQEASVRVQYIIQGEELRKGQEVLDHFYLVMSKGRIVQHGRVPVAVKAGSVNTGEFSVPLRQVSNLAPVAQVVVYAVMPSGEAVADSQDFPVRLCLNNKVSLKFSSLQELPAEKTTLSLKAHPGSLCSVRAIDQSVLLLQSEEELSVNSVFQELPYQKLSGYNYDVEDNEPYPCLPSLVPDLGAGGRSKRSFFYEPPDQKDDVYSIFKEIGIKILTNSDVKKPYNCRERLYKDMIEFFEADMVDSPVPLAFNTMNSEGVMKKDDQKKETVRTFFPETWIWDLVSVGDGGSTDLEKTVPDTITKWAAGAFCVSSVGFGVAPSVGLTAFQPFFVSLTLPYSVIRGEVFTLRASVFNYLSECIMVQVTLAESDQYAFRNCDGCQYSVCLCGEESRTFSWIVTPAVLGQVQLKVSAEALKTDLLCGNEVATVPKTGQIDTVVRTLLVEAEGTPQMVSHNALLCPAGGPKEKKVSLLLPEFFVAGSARASVSVLGDLMGRAMKNLDKLLAMPYGCGEQNMVLFAPNIFILNYLKSTGQLTPDIQEKATRFLESGYQRELTYKHDDGSYSAFGKSDESGNTWLTAFVMKSFGGAGPYIFVDLKHVEEARKWLAKHQRPDGCIRSVGRLFHNGMKGGVSDDVSLTAYIAAAMLELDGNAEEPVVQKSLDCLRQAVSGQLDNLYTSALLSYTFTLAGDQEMRSKLITYLHQKSSAKGSTRHWDRAGASGKGLDSLEVEMTSYVLLALLSGPALPEFGLDYSSGIVRWLARQQNPYGGFSSTQDTVVALQALAKYGAATYSAEGSTTVTVTSLGGLNKEFTVDQSNRLLYQEEKLSEVPGEYTIRAEGQSCVLAQISSHYNIPPPPDFSAFNVSAHTMAKCNASRPQLILFVFVGYQGRREETNMVIVNVKLLSGYVLEQSSLDLLKNDRSVKRVDVEGGYVNIYLDGLKKDETKLYNVTLEEELPVRNLKPAVVRVYDYYQTSDEAATEYSSPCSEGDTVNEL</sequence>
<dbReference type="Gene3D" id="2.60.40.1940">
    <property type="match status" value="1"/>
</dbReference>
<dbReference type="GO" id="GO:0005615">
    <property type="term" value="C:extracellular space"/>
    <property type="evidence" value="ECO:0007669"/>
    <property type="project" value="InterPro"/>
</dbReference>
<keyword evidence="3" id="KW-0964">Secreted</keyword>
<dbReference type="InParanoid" id="A0A674NYZ9"/>
<dbReference type="Pfam" id="PF02194">
    <property type="entry name" value="PXA"/>
    <property type="match status" value="1"/>
</dbReference>
<dbReference type="Pfam" id="PF00207">
    <property type="entry name" value="A2M"/>
    <property type="match status" value="1"/>
</dbReference>
<dbReference type="Gene3D" id="2.60.40.1930">
    <property type="match status" value="2"/>
</dbReference>
<name>A0A674NYZ9_TAKRU</name>
<dbReference type="SMART" id="SM01360">
    <property type="entry name" value="A2M"/>
    <property type="match status" value="1"/>
</dbReference>
<dbReference type="FunCoup" id="A0A674NYZ9">
    <property type="interactions" value="266"/>
</dbReference>
<keyword evidence="7" id="KW-1015">Disulfide bond</keyword>
<feature type="region of interest" description="Disordered" evidence="9">
    <location>
        <begin position="455"/>
        <end position="488"/>
    </location>
</feature>
<dbReference type="SUPFAM" id="SSF64268">
    <property type="entry name" value="PX domain"/>
    <property type="match status" value="1"/>
</dbReference>
<dbReference type="Gene3D" id="2.20.130.20">
    <property type="match status" value="1"/>
</dbReference>
<dbReference type="InterPro" id="IPR009048">
    <property type="entry name" value="A-macroglobulin_rcpt-bd"/>
</dbReference>
<protein>
    <submittedName>
        <fullName evidence="13">Alpha-2-macroglobulin-like protein 1</fullName>
    </submittedName>
</protein>
<dbReference type="PROSITE" id="PS51207">
    <property type="entry name" value="PXA"/>
    <property type="match status" value="1"/>
</dbReference>
<evidence type="ECO:0000256" key="10">
    <source>
        <dbReference type="SAM" id="Phobius"/>
    </source>
</evidence>
<reference evidence="13 14" key="1">
    <citation type="journal article" date="2011" name="Genome Biol. Evol.">
        <title>Integration of the genetic map and genome assembly of fugu facilitates insights into distinct features of genome evolution in teleosts and mammals.</title>
        <authorList>
            <person name="Kai W."/>
            <person name="Kikuchi K."/>
            <person name="Tohari S."/>
            <person name="Chew A.K."/>
            <person name="Tay A."/>
            <person name="Fujiwara A."/>
            <person name="Hosoya S."/>
            <person name="Suetake H."/>
            <person name="Naruse K."/>
            <person name="Brenner S."/>
            <person name="Suzuki Y."/>
            <person name="Venkatesh B."/>
        </authorList>
    </citation>
    <scope>NUCLEOTIDE SEQUENCE [LARGE SCALE GENOMIC DNA]</scope>
</reference>
<evidence type="ECO:0000256" key="9">
    <source>
        <dbReference type="SAM" id="MobiDB-lite"/>
    </source>
</evidence>
<dbReference type="Gene3D" id="2.60.120.1540">
    <property type="match status" value="1"/>
</dbReference>
<dbReference type="InterPro" id="IPR011626">
    <property type="entry name" value="Alpha-macroglobulin_TED"/>
</dbReference>